<evidence type="ECO:0000256" key="9">
    <source>
        <dbReference type="PROSITE-ProRule" id="PRU00282"/>
    </source>
</evidence>
<evidence type="ECO:0000313" key="13">
    <source>
        <dbReference type="Proteomes" id="UP000823388"/>
    </source>
</evidence>
<dbReference type="InterPro" id="IPR002048">
    <property type="entry name" value="EF_hand_dom"/>
</dbReference>
<feature type="repeat" description="Solcar" evidence="9">
    <location>
        <begin position="629"/>
        <end position="714"/>
    </location>
</feature>
<dbReference type="FunFam" id="1.50.40.10:FF:000041">
    <property type="entry name" value="Mitochondrial substrate carrier family protein"/>
    <property type="match status" value="1"/>
</dbReference>
<feature type="compositionally biased region" description="Basic residues" evidence="10">
    <location>
        <begin position="79"/>
        <end position="88"/>
    </location>
</feature>
<accession>A0A8T0P5L7</accession>
<dbReference type="InterPro" id="IPR002067">
    <property type="entry name" value="MCP"/>
</dbReference>
<gene>
    <name evidence="12" type="ORF">PVAP13_8NG007100</name>
</gene>
<dbReference type="PANTHER" id="PTHR45667">
    <property type="entry name" value="S-ADENOSYLMETHIONINE MITOCHONDRIAL CARRIER PROTEIN"/>
    <property type="match status" value="1"/>
</dbReference>
<protein>
    <recommendedName>
        <fullName evidence="11">EF-hand domain-containing protein</fullName>
    </recommendedName>
</protein>
<dbReference type="Proteomes" id="UP000823388">
    <property type="component" value="Chromosome 8N"/>
</dbReference>
<evidence type="ECO:0000256" key="3">
    <source>
        <dbReference type="ARBA" id="ARBA00022448"/>
    </source>
</evidence>
<feature type="region of interest" description="Disordered" evidence="10">
    <location>
        <begin position="182"/>
        <end position="218"/>
    </location>
</feature>
<dbReference type="GO" id="GO:0005509">
    <property type="term" value="F:calcium ion binding"/>
    <property type="evidence" value="ECO:0007669"/>
    <property type="project" value="InterPro"/>
</dbReference>
<dbReference type="Gene3D" id="1.10.238.10">
    <property type="entry name" value="EF-hand"/>
    <property type="match status" value="1"/>
</dbReference>
<comment type="subcellular location">
    <subcellularLocation>
        <location evidence="1">Mitochondrion inner membrane</location>
        <topology evidence="1">Multi-pass membrane protein</topology>
    </subcellularLocation>
</comment>
<evidence type="ECO:0000256" key="4">
    <source>
        <dbReference type="ARBA" id="ARBA00022692"/>
    </source>
</evidence>
<keyword evidence="4 9" id="KW-0812">Transmembrane</keyword>
<feature type="region of interest" description="Disordered" evidence="10">
    <location>
        <begin position="718"/>
        <end position="737"/>
    </location>
</feature>
<evidence type="ECO:0000256" key="6">
    <source>
        <dbReference type="ARBA" id="ARBA00022837"/>
    </source>
</evidence>
<name>A0A8T0P5L7_PANVG</name>
<keyword evidence="13" id="KW-1185">Reference proteome</keyword>
<dbReference type="Gene3D" id="1.50.40.10">
    <property type="entry name" value="Mitochondrial carrier domain"/>
    <property type="match status" value="1"/>
</dbReference>
<dbReference type="PRINTS" id="PR00926">
    <property type="entry name" value="MITOCARRIER"/>
</dbReference>
<keyword evidence="3" id="KW-0813">Transport</keyword>
<dbReference type="Pfam" id="PF00153">
    <property type="entry name" value="Mito_carr"/>
    <property type="match status" value="3"/>
</dbReference>
<dbReference type="SUPFAM" id="SSF103506">
    <property type="entry name" value="Mitochondrial carrier"/>
    <property type="match status" value="1"/>
</dbReference>
<evidence type="ECO:0000259" key="11">
    <source>
        <dbReference type="PROSITE" id="PS50222"/>
    </source>
</evidence>
<evidence type="ECO:0000256" key="5">
    <source>
        <dbReference type="ARBA" id="ARBA00022737"/>
    </source>
</evidence>
<keyword evidence="8 9" id="KW-0472">Membrane</keyword>
<feature type="repeat" description="Solcar" evidence="9">
    <location>
        <begin position="538"/>
        <end position="620"/>
    </location>
</feature>
<dbReference type="AlphaFoldDB" id="A0A8T0P5L7"/>
<proteinExistence type="inferred from homology"/>
<organism evidence="12 13">
    <name type="scientific">Panicum virgatum</name>
    <name type="common">Blackwell switchgrass</name>
    <dbReference type="NCBI Taxonomy" id="38727"/>
    <lineage>
        <taxon>Eukaryota</taxon>
        <taxon>Viridiplantae</taxon>
        <taxon>Streptophyta</taxon>
        <taxon>Embryophyta</taxon>
        <taxon>Tracheophyta</taxon>
        <taxon>Spermatophyta</taxon>
        <taxon>Magnoliopsida</taxon>
        <taxon>Liliopsida</taxon>
        <taxon>Poales</taxon>
        <taxon>Poaceae</taxon>
        <taxon>PACMAD clade</taxon>
        <taxon>Panicoideae</taxon>
        <taxon>Panicodae</taxon>
        <taxon>Paniceae</taxon>
        <taxon>Panicinae</taxon>
        <taxon>Panicum</taxon>
        <taxon>Panicum sect. Hiantes</taxon>
    </lineage>
</organism>
<dbReference type="GO" id="GO:0055085">
    <property type="term" value="P:transmembrane transport"/>
    <property type="evidence" value="ECO:0007669"/>
    <property type="project" value="InterPro"/>
</dbReference>
<evidence type="ECO:0000256" key="1">
    <source>
        <dbReference type="ARBA" id="ARBA00004448"/>
    </source>
</evidence>
<keyword evidence="5" id="KW-0677">Repeat</keyword>
<dbReference type="PROSITE" id="PS50222">
    <property type="entry name" value="EF_HAND_2"/>
    <property type="match status" value="1"/>
</dbReference>
<dbReference type="FunFam" id="1.10.238.10:FF:000196">
    <property type="entry name" value="Mitochondrial substrate carrier family protein"/>
    <property type="match status" value="1"/>
</dbReference>
<feature type="domain" description="EF-hand" evidence="11">
    <location>
        <begin position="284"/>
        <end position="319"/>
    </location>
</feature>
<evidence type="ECO:0000256" key="8">
    <source>
        <dbReference type="ARBA" id="ARBA00023136"/>
    </source>
</evidence>
<comment type="caution">
    <text evidence="12">The sequence shown here is derived from an EMBL/GenBank/DDBJ whole genome shotgun (WGS) entry which is preliminary data.</text>
</comment>
<evidence type="ECO:0000256" key="7">
    <source>
        <dbReference type="ARBA" id="ARBA00022989"/>
    </source>
</evidence>
<keyword evidence="7" id="KW-1133">Transmembrane helix</keyword>
<feature type="repeat" description="Solcar" evidence="9">
    <location>
        <begin position="449"/>
        <end position="529"/>
    </location>
</feature>
<dbReference type="EMBL" id="CM029052">
    <property type="protein sequence ID" value="KAG2555482.1"/>
    <property type="molecule type" value="Genomic_DNA"/>
</dbReference>
<comment type="similarity">
    <text evidence="2">Belongs to the mitochondrial carrier (TC 2.A.29) family.</text>
</comment>
<evidence type="ECO:0000256" key="2">
    <source>
        <dbReference type="ARBA" id="ARBA00006375"/>
    </source>
</evidence>
<feature type="region of interest" description="Disordered" evidence="10">
    <location>
        <begin position="77"/>
        <end position="99"/>
    </location>
</feature>
<dbReference type="SUPFAM" id="SSF47473">
    <property type="entry name" value="EF-hand"/>
    <property type="match status" value="1"/>
</dbReference>
<dbReference type="InterPro" id="IPR023395">
    <property type="entry name" value="MCP_dom_sf"/>
</dbReference>
<dbReference type="PROSITE" id="PS00018">
    <property type="entry name" value="EF_HAND_1"/>
    <property type="match status" value="1"/>
</dbReference>
<keyword evidence="6" id="KW-0106">Calcium</keyword>
<sequence>MPMASDRPLEAFLAAARGAIAHFHLPIIHIPGSNPNPKQHKQEPEPDWLLHLHLVVSNFLHKPLRWSFARCFRADDPKPKRRGGKHSRPLRDREPSAAAAGPQQQLELLLCIAFDAFSHNLLLLEDACKQKGAEFGIATQQFHQFQILRKVIDGKRADFDGFLSNLGFAKVGAPPPPAAIMGASSAPAPVSDQEGNGGGGGGIEDREEVDNASATATPQSVQKLPARLLSIPLSNVERLRSTLSAVSLIELIELVPQLMSRSSTSADGHPDKKKLFSVQDFFRYAEIEGKRFFEELDRDGDGQVTLEDLEIAMRKRRLPRRYARDFLRRTRSNFFSKSIGWKQFLSLMEQKEPTILRAYTMLCLSKSGTLHKNQILTSLRSAGLPANEDNAAAMLRYLNSDSEGSISYGHFRNFMVLLPSERLEDDPRSIWFEAATVFSVPPPVEISTGSVLKSALAGGLASALSTSLLHPIDSMKTRLQSSTLSFPELISKLPQIGLRGLYRGSIPAILSQFSSHGLRTGIFEASKLVLINVAPALPEIQVQSMASFCSTVLGTAVRIPCEVLKQRLQAGIFNNIGEVIVGTMRQDGPMGFFRGTGATLCREVPFYVAGMCLYAEAKKVAQHVAKWDLEPWEIVAVGALSGGLAAVVTTPFDVMKTRMMTAPPGTPVSMQMIVFSILGSEGPLGLFKGAIPRFFWIAPLGAMNFAGYELAKRAMIKDENESRGSTQEKKATVGSRD</sequence>
<dbReference type="InterPro" id="IPR011992">
    <property type="entry name" value="EF-hand-dom_pair"/>
</dbReference>
<evidence type="ECO:0000256" key="10">
    <source>
        <dbReference type="SAM" id="MobiDB-lite"/>
    </source>
</evidence>
<reference evidence="12 13" key="1">
    <citation type="submission" date="2020-05" db="EMBL/GenBank/DDBJ databases">
        <title>WGS assembly of Panicum virgatum.</title>
        <authorList>
            <person name="Lovell J.T."/>
            <person name="Jenkins J."/>
            <person name="Shu S."/>
            <person name="Juenger T.E."/>
            <person name="Schmutz J."/>
        </authorList>
    </citation>
    <scope>NUCLEOTIDE SEQUENCE [LARGE SCALE GENOMIC DNA]</scope>
    <source>
        <strain evidence="13">cv. AP13</strain>
    </source>
</reference>
<dbReference type="InterPro" id="IPR018108">
    <property type="entry name" value="MCP_transmembrane"/>
</dbReference>
<dbReference type="PROSITE" id="PS50920">
    <property type="entry name" value="SOLCAR"/>
    <property type="match status" value="3"/>
</dbReference>
<dbReference type="InterPro" id="IPR018247">
    <property type="entry name" value="EF_Hand_1_Ca_BS"/>
</dbReference>
<evidence type="ECO:0000313" key="12">
    <source>
        <dbReference type="EMBL" id="KAG2555482.1"/>
    </source>
</evidence>
<dbReference type="GO" id="GO:0005743">
    <property type="term" value="C:mitochondrial inner membrane"/>
    <property type="evidence" value="ECO:0007669"/>
    <property type="project" value="UniProtKB-SubCell"/>
</dbReference>